<dbReference type="HAMAP" id="MF_00171">
    <property type="entry name" value="TruA"/>
    <property type="match status" value="1"/>
</dbReference>
<dbReference type="Proteomes" id="UP001165561">
    <property type="component" value="Unassembled WGS sequence"/>
</dbReference>
<dbReference type="PANTHER" id="PTHR11142:SF0">
    <property type="entry name" value="TRNA PSEUDOURIDINE SYNTHASE-LIKE 1"/>
    <property type="match status" value="1"/>
</dbReference>
<evidence type="ECO:0000256" key="1">
    <source>
        <dbReference type="ARBA" id="ARBA00009375"/>
    </source>
</evidence>
<comment type="similarity">
    <text evidence="1 4 5">Belongs to the tRNA pseudouridine synthase TruA family.</text>
</comment>
<comment type="caution">
    <text evidence="4">Lacks conserved residue(s) required for the propagation of feature annotation.</text>
</comment>
<evidence type="ECO:0000313" key="7">
    <source>
        <dbReference type="EMBL" id="MDD9205955.1"/>
    </source>
</evidence>
<keyword evidence="2 4" id="KW-0819">tRNA processing</keyword>
<dbReference type="Gene3D" id="3.30.70.660">
    <property type="entry name" value="Pseudouridine synthase I, catalytic domain, C-terminal subdomain"/>
    <property type="match status" value="1"/>
</dbReference>
<proteinExistence type="inferred from homology"/>
<comment type="subunit">
    <text evidence="4">Homodimer.</text>
</comment>
<comment type="catalytic activity">
    <reaction evidence="4 5">
        <text>uridine(38/39/40) in tRNA = pseudouridine(38/39/40) in tRNA</text>
        <dbReference type="Rhea" id="RHEA:22376"/>
        <dbReference type="Rhea" id="RHEA-COMP:10085"/>
        <dbReference type="Rhea" id="RHEA-COMP:10087"/>
        <dbReference type="ChEBI" id="CHEBI:65314"/>
        <dbReference type="ChEBI" id="CHEBI:65315"/>
        <dbReference type="EC" id="5.4.99.12"/>
    </reaction>
</comment>
<evidence type="ECO:0000256" key="2">
    <source>
        <dbReference type="ARBA" id="ARBA00022694"/>
    </source>
</evidence>
<dbReference type="InterPro" id="IPR001406">
    <property type="entry name" value="PsdUridine_synth_TruA"/>
</dbReference>
<dbReference type="InterPro" id="IPR020094">
    <property type="entry name" value="TruA/RsuA/RluB/E/F_N"/>
</dbReference>
<sequence length="304" mass="32236">MAAAAPEDAQGEELVRLRLDLAYDGTAFAGWASQPGLRTVQGVVEEALGRVLRLPEPPRLTVAGRTDAGVHARGQVAHVEVPRTAWESAPGRSDRQPGDALAARLAGVLGQGSAVRGSSDVVVRRVSEAPAGFDARFSATWRRYRYRIADEPGSYDPLRRREVLWHRRALDVDAMVAAAGELLGAHDFAAYCKPRQGATTIRTLQDLDWERPGPASPDAGLVVATVRADAFCHSMVRALVGAHLAVGEGRRDPAWPAAVLAAGVRDPAVGVAPAHGLTLEEVGYPPPAAMGARATRARAVRTLP</sequence>
<keyword evidence="3 4" id="KW-0413">Isomerase</keyword>
<dbReference type="SUPFAM" id="SSF55120">
    <property type="entry name" value="Pseudouridine synthase"/>
    <property type="match status" value="1"/>
</dbReference>
<dbReference type="Gene3D" id="3.30.70.580">
    <property type="entry name" value="Pseudouridine synthase I, catalytic domain, N-terminal subdomain"/>
    <property type="match status" value="1"/>
</dbReference>
<dbReference type="InterPro" id="IPR020095">
    <property type="entry name" value="PsdUridine_synth_TruA_C"/>
</dbReference>
<feature type="binding site" evidence="4">
    <location>
        <position position="144"/>
    </location>
    <ligand>
        <name>substrate</name>
    </ligand>
</feature>
<dbReference type="CDD" id="cd02570">
    <property type="entry name" value="PseudoU_synth_EcTruA"/>
    <property type="match status" value="1"/>
</dbReference>
<protein>
    <recommendedName>
        <fullName evidence="4">tRNA pseudouridine synthase A</fullName>
        <ecNumber evidence="4">5.4.99.12</ecNumber>
    </recommendedName>
    <alternativeName>
        <fullName evidence="4">tRNA pseudouridine(38-40) synthase</fullName>
    </alternativeName>
    <alternativeName>
        <fullName evidence="4">tRNA pseudouridylate synthase I</fullName>
    </alternativeName>
    <alternativeName>
        <fullName evidence="4">tRNA-uridine isomerase I</fullName>
    </alternativeName>
</protein>
<dbReference type="EC" id="5.4.99.12" evidence="4"/>
<reference evidence="7" key="1">
    <citation type="submission" date="2023-02" db="EMBL/GenBank/DDBJ databases">
        <title>Georgenia sp.10Sc9-8, isolated from a soil sample collected from the Taklamakan desert.</title>
        <authorList>
            <person name="Liu S."/>
        </authorList>
    </citation>
    <scope>NUCLEOTIDE SEQUENCE</scope>
    <source>
        <strain evidence="7">10Sc9-8</strain>
    </source>
</reference>
<dbReference type="Pfam" id="PF01416">
    <property type="entry name" value="PseudoU_synth_1"/>
    <property type="match status" value="1"/>
</dbReference>
<name>A0ABT5TV82_9MICO</name>
<dbReference type="PANTHER" id="PTHR11142">
    <property type="entry name" value="PSEUDOURIDYLATE SYNTHASE"/>
    <property type="match status" value="1"/>
</dbReference>
<keyword evidence="8" id="KW-1185">Reference proteome</keyword>
<evidence type="ECO:0000256" key="3">
    <source>
        <dbReference type="ARBA" id="ARBA00023235"/>
    </source>
</evidence>
<evidence type="ECO:0000256" key="5">
    <source>
        <dbReference type="RuleBase" id="RU003792"/>
    </source>
</evidence>
<evidence type="ECO:0000256" key="4">
    <source>
        <dbReference type="HAMAP-Rule" id="MF_00171"/>
    </source>
</evidence>
<comment type="function">
    <text evidence="4">Formation of pseudouridine at positions 38, 39 and 40 in the anticodon stem and loop of transfer RNAs.</text>
</comment>
<feature type="domain" description="Pseudouridine synthase I TruA alpha/beta" evidence="6">
    <location>
        <begin position="178"/>
        <end position="285"/>
    </location>
</feature>
<evidence type="ECO:0000313" key="8">
    <source>
        <dbReference type="Proteomes" id="UP001165561"/>
    </source>
</evidence>
<feature type="active site" description="Nucleophile" evidence="4">
    <location>
        <position position="67"/>
    </location>
</feature>
<accession>A0ABT5TV82</accession>
<gene>
    <name evidence="4" type="primary">truA</name>
    <name evidence="7" type="ORF">PU560_05655</name>
</gene>
<dbReference type="PIRSF" id="PIRSF001430">
    <property type="entry name" value="tRNA_psdUrid_synth"/>
    <property type="match status" value="1"/>
</dbReference>
<organism evidence="7 8">
    <name type="scientific">Georgenia halotolerans</name>
    <dbReference type="NCBI Taxonomy" id="3028317"/>
    <lineage>
        <taxon>Bacteria</taxon>
        <taxon>Bacillati</taxon>
        <taxon>Actinomycetota</taxon>
        <taxon>Actinomycetes</taxon>
        <taxon>Micrococcales</taxon>
        <taxon>Bogoriellaceae</taxon>
        <taxon>Georgenia</taxon>
    </lineage>
</organism>
<dbReference type="InterPro" id="IPR020103">
    <property type="entry name" value="PsdUridine_synth_cat_dom_sf"/>
</dbReference>
<comment type="caution">
    <text evidence="7">The sequence shown here is derived from an EMBL/GenBank/DDBJ whole genome shotgun (WGS) entry which is preliminary data.</text>
</comment>
<dbReference type="InterPro" id="IPR020097">
    <property type="entry name" value="PsdUridine_synth_TruA_a/b_dom"/>
</dbReference>
<evidence type="ECO:0000259" key="6">
    <source>
        <dbReference type="Pfam" id="PF01416"/>
    </source>
</evidence>
<dbReference type="EMBL" id="JARACI010000726">
    <property type="protein sequence ID" value="MDD9205955.1"/>
    <property type="molecule type" value="Genomic_DNA"/>
</dbReference>